<reference evidence="2" key="1">
    <citation type="journal article" date="2019" name="Sci. Rep.">
        <title>Draft genome of Tanacetum cinerariifolium, the natural source of mosquito coil.</title>
        <authorList>
            <person name="Yamashiro T."/>
            <person name="Shiraishi A."/>
            <person name="Satake H."/>
            <person name="Nakayama K."/>
        </authorList>
    </citation>
    <scope>NUCLEOTIDE SEQUENCE</scope>
</reference>
<organism evidence="2">
    <name type="scientific">Tanacetum cinerariifolium</name>
    <name type="common">Dalmatian daisy</name>
    <name type="synonym">Chrysanthemum cinerariifolium</name>
    <dbReference type="NCBI Taxonomy" id="118510"/>
    <lineage>
        <taxon>Eukaryota</taxon>
        <taxon>Viridiplantae</taxon>
        <taxon>Streptophyta</taxon>
        <taxon>Embryophyta</taxon>
        <taxon>Tracheophyta</taxon>
        <taxon>Spermatophyta</taxon>
        <taxon>Magnoliopsida</taxon>
        <taxon>eudicotyledons</taxon>
        <taxon>Gunneridae</taxon>
        <taxon>Pentapetalae</taxon>
        <taxon>asterids</taxon>
        <taxon>campanulids</taxon>
        <taxon>Asterales</taxon>
        <taxon>Asteraceae</taxon>
        <taxon>Asteroideae</taxon>
        <taxon>Anthemideae</taxon>
        <taxon>Anthemidinae</taxon>
        <taxon>Tanacetum</taxon>
    </lineage>
</organism>
<dbReference type="AlphaFoldDB" id="A0A699X6R1"/>
<comment type="caution">
    <text evidence="2">The sequence shown here is derived from an EMBL/GenBank/DDBJ whole genome shotgun (WGS) entry which is preliminary data.</text>
</comment>
<dbReference type="EMBL" id="BKCJ011787305">
    <property type="protein sequence ID" value="GFD52861.1"/>
    <property type="molecule type" value="Genomic_DNA"/>
</dbReference>
<accession>A0A699X6R1</accession>
<evidence type="ECO:0000256" key="1">
    <source>
        <dbReference type="SAM" id="MobiDB-lite"/>
    </source>
</evidence>
<protein>
    <submittedName>
        <fullName evidence="2">Uncharacterized protein</fullName>
    </submittedName>
</protein>
<evidence type="ECO:0000313" key="2">
    <source>
        <dbReference type="EMBL" id="GFD52861.1"/>
    </source>
</evidence>
<feature type="region of interest" description="Disordered" evidence="1">
    <location>
        <begin position="24"/>
        <end position="46"/>
    </location>
</feature>
<proteinExistence type="predicted"/>
<gene>
    <name evidence="2" type="ORF">Tci_924830</name>
</gene>
<feature type="non-terminal residue" evidence="2">
    <location>
        <position position="1"/>
    </location>
</feature>
<sequence>GRRFGVGVEATHVTSEVVGGRVGQEPYAHEQRGKLDRGQLIDQREADGRQTQLAVGMEEIERYQVEHAHLHAGLQALHAKAHNQVAHGQQQ</sequence>
<name>A0A699X6R1_TANCI</name>
<feature type="compositionally biased region" description="Basic and acidic residues" evidence="1">
    <location>
        <begin position="27"/>
        <end position="46"/>
    </location>
</feature>